<comment type="similarity">
    <text evidence="1">Belongs to the esterase D family.</text>
</comment>
<dbReference type="InterPro" id="IPR029058">
    <property type="entry name" value="AB_hydrolase_fold"/>
</dbReference>
<evidence type="ECO:0000313" key="3">
    <source>
        <dbReference type="EMBL" id="RUL79005.1"/>
    </source>
</evidence>
<evidence type="ECO:0000256" key="1">
    <source>
        <dbReference type="ARBA" id="ARBA00005622"/>
    </source>
</evidence>
<protein>
    <submittedName>
        <fullName evidence="3">Alpha/beta hydrolase</fullName>
    </submittedName>
</protein>
<gene>
    <name evidence="3" type="ORF">EKH80_04190</name>
</gene>
<dbReference type="InterPro" id="IPR052558">
    <property type="entry name" value="Siderophore_Hydrolase_D"/>
</dbReference>
<keyword evidence="4" id="KW-1185">Reference proteome</keyword>
<dbReference type="Pfam" id="PF00756">
    <property type="entry name" value="Esterase"/>
    <property type="match status" value="1"/>
</dbReference>
<dbReference type="Gene3D" id="3.40.50.1820">
    <property type="entry name" value="alpha/beta hydrolase"/>
    <property type="match status" value="1"/>
</dbReference>
<dbReference type="OrthoDB" id="9784036at2"/>
<proteinExistence type="inferred from homology"/>
<keyword evidence="2 3" id="KW-0378">Hydrolase</keyword>
<dbReference type="AlphaFoldDB" id="A0A3S0PPW5"/>
<reference evidence="3 4" key="1">
    <citation type="submission" date="2018-12" db="EMBL/GenBank/DDBJ databases">
        <title>Dyella dinghuensis sp. nov. DHOA06 and Dyella choica sp. nov. 4M-K27, isolated from forest soil.</title>
        <authorList>
            <person name="Qiu L.-H."/>
            <person name="Gao Z.-H."/>
        </authorList>
    </citation>
    <scope>NUCLEOTIDE SEQUENCE [LARGE SCALE GENOMIC DNA]</scope>
    <source>
        <strain evidence="3 4">4M-K27</strain>
    </source>
</reference>
<evidence type="ECO:0000256" key="2">
    <source>
        <dbReference type="ARBA" id="ARBA00022801"/>
    </source>
</evidence>
<dbReference type="InterPro" id="IPR000801">
    <property type="entry name" value="Esterase-like"/>
</dbReference>
<dbReference type="GO" id="GO:0016788">
    <property type="term" value="F:hydrolase activity, acting on ester bonds"/>
    <property type="evidence" value="ECO:0007669"/>
    <property type="project" value="TreeGrafter"/>
</dbReference>
<sequence>MELLEFSPPFTASLPFTRYFELDSKYTGARHAVWVTTPASYTVHPDADFPAIYVLDGNVSVPQTAVFHLLEFDPIHPIEAFLHVGVGYVGEDARRQLAVRARDLIPPGEPLPPGASEAAMSALVEQGMLDQAGLELYLQYLKHPAADRFLAFLTKELHPQLTRRYRIKARTAGLFGYSYAGLFSIYAALDRSELFQRIGAGSPAIRSGTSRVFEQYEAQWRAQADHSGRRLHLTVCESELSADSYYRNLVGLGAGEFISLASGKPLHGLLFSSRVIEHESHATALAPSWYSFLRNCFPAERAGAP</sequence>
<evidence type="ECO:0000313" key="4">
    <source>
        <dbReference type="Proteomes" id="UP000274358"/>
    </source>
</evidence>
<dbReference type="PANTHER" id="PTHR40841:SF2">
    <property type="entry name" value="SIDEROPHORE-DEGRADING ESTERASE (EUROFUNG)"/>
    <property type="match status" value="1"/>
</dbReference>
<dbReference type="EMBL" id="RYYV01000002">
    <property type="protein sequence ID" value="RUL79005.1"/>
    <property type="molecule type" value="Genomic_DNA"/>
</dbReference>
<dbReference type="PANTHER" id="PTHR40841">
    <property type="entry name" value="SIDEROPHORE TRIACETYLFUSARININE C ESTERASE"/>
    <property type="match status" value="1"/>
</dbReference>
<name>A0A3S0PPW5_9GAMM</name>
<accession>A0A3S0PPW5</accession>
<organism evidence="3 4">
    <name type="scientific">Dyella choica</name>
    <dbReference type="NCBI Taxonomy" id="1927959"/>
    <lineage>
        <taxon>Bacteria</taxon>
        <taxon>Pseudomonadati</taxon>
        <taxon>Pseudomonadota</taxon>
        <taxon>Gammaproteobacteria</taxon>
        <taxon>Lysobacterales</taxon>
        <taxon>Rhodanobacteraceae</taxon>
        <taxon>Dyella</taxon>
    </lineage>
</organism>
<dbReference type="SUPFAM" id="SSF53474">
    <property type="entry name" value="alpha/beta-Hydrolases"/>
    <property type="match status" value="1"/>
</dbReference>
<dbReference type="RefSeq" id="WP_126683462.1">
    <property type="nucleotide sequence ID" value="NZ_RYYV01000002.1"/>
</dbReference>
<dbReference type="Proteomes" id="UP000274358">
    <property type="component" value="Unassembled WGS sequence"/>
</dbReference>
<comment type="caution">
    <text evidence="3">The sequence shown here is derived from an EMBL/GenBank/DDBJ whole genome shotgun (WGS) entry which is preliminary data.</text>
</comment>